<sequence length="90" mass="9901">MTPIPAGFNDFASGDCKSVDAEWADVCPAYALALISVGTYGLPQNDAEMEVLWDDLSGNSTKLWPEVRDIVMRSWGWLDAHQLQLTGDRA</sequence>
<dbReference type="OrthoDB" id="6038836at2"/>
<name>A0A344J8C8_9GAMM</name>
<gene>
    <name evidence="1" type="ORF">DCD74_11960</name>
</gene>
<dbReference type="Proteomes" id="UP000251842">
    <property type="component" value="Chromosome"/>
</dbReference>
<accession>A0A344J8C8</accession>
<reference evidence="2" key="1">
    <citation type="submission" date="2018-05" db="EMBL/GenBank/DDBJ databases">
        <title>Luteimonas pekinense sp. nov., isolated from human Meibomian gland secretions, Beijing, China.</title>
        <authorList>
            <person name="Wen T."/>
            <person name="Bai H."/>
            <person name="Lv H."/>
        </authorList>
    </citation>
    <scope>NUCLEOTIDE SEQUENCE [LARGE SCALE GENOMIC DNA]</scope>
    <source>
        <strain evidence="2">83-4</strain>
    </source>
</reference>
<dbReference type="KEGG" id="lue:DCD74_11960"/>
<dbReference type="EMBL" id="CP029556">
    <property type="protein sequence ID" value="AXA85288.1"/>
    <property type="molecule type" value="Genomic_DNA"/>
</dbReference>
<evidence type="ECO:0000313" key="2">
    <source>
        <dbReference type="Proteomes" id="UP000251842"/>
    </source>
</evidence>
<organism evidence="1 2">
    <name type="scientific">Solilutibacter oculi</name>
    <dbReference type="NCBI Taxonomy" id="2698682"/>
    <lineage>
        <taxon>Bacteria</taxon>
        <taxon>Pseudomonadati</taxon>
        <taxon>Pseudomonadota</taxon>
        <taxon>Gammaproteobacteria</taxon>
        <taxon>Lysobacterales</taxon>
        <taxon>Lysobacteraceae</taxon>
        <taxon>Solilutibacter</taxon>
    </lineage>
</organism>
<proteinExistence type="predicted"/>
<keyword evidence="2" id="KW-1185">Reference proteome</keyword>
<dbReference type="RefSeq" id="WP_112927494.1">
    <property type="nucleotide sequence ID" value="NZ_CP029556.1"/>
</dbReference>
<dbReference type="AlphaFoldDB" id="A0A344J8C8"/>
<evidence type="ECO:0000313" key="1">
    <source>
        <dbReference type="EMBL" id="AXA85288.1"/>
    </source>
</evidence>
<protein>
    <submittedName>
        <fullName evidence="1">Uncharacterized protein</fullName>
    </submittedName>
</protein>